<comment type="pathway">
    <text evidence="1">Glycan metabolism; L-arabinan degradation.</text>
</comment>
<keyword evidence="8" id="KW-1185">Reference proteome</keyword>
<evidence type="ECO:0000256" key="4">
    <source>
        <dbReference type="ARBA" id="ARBA00023295"/>
    </source>
</evidence>
<keyword evidence="3 5" id="KW-0378">Hydrolase</keyword>
<evidence type="ECO:0000256" key="5">
    <source>
        <dbReference type="RuleBase" id="RU361187"/>
    </source>
</evidence>
<dbReference type="RefSeq" id="WP_310348157.1">
    <property type="nucleotide sequence ID" value="NZ_JAVDXQ010000006.1"/>
</dbReference>
<dbReference type="EC" id="3.2.1.99" evidence="7"/>
<dbReference type="PANTHER" id="PTHR43301:SF3">
    <property type="entry name" value="ARABINAN ENDO-1,5-ALPHA-L-ARABINOSIDASE A-RELATED"/>
    <property type="match status" value="1"/>
</dbReference>
<dbReference type="Pfam" id="PF16369">
    <property type="entry name" value="GH43_C"/>
    <property type="match status" value="1"/>
</dbReference>
<organism evidence="7 8">
    <name type="scientific">Pelomonas aquatica</name>
    <dbReference type="NCBI Taxonomy" id="431058"/>
    <lineage>
        <taxon>Bacteria</taxon>
        <taxon>Pseudomonadati</taxon>
        <taxon>Pseudomonadota</taxon>
        <taxon>Betaproteobacteria</taxon>
        <taxon>Burkholderiales</taxon>
        <taxon>Sphaerotilaceae</taxon>
        <taxon>Roseateles</taxon>
    </lineage>
</organism>
<evidence type="ECO:0000313" key="7">
    <source>
        <dbReference type="EMBL" id="MDR7298897.1"/>
    </source>
</evidence>
<dbReference type="PROSITE" id="PS51257">
    <property type="entry name" value="PROKAR_LIPOPROTEIN"/>
    <property type="match status" value="1"/>
</dbReference>
<dbReference type="Gene3D" id="2.115.10.20">
    <property type="entry name" value="Glycosyl hydrolase domain, family 43"/>
    <property type="match status" value="1"/>
</dbReference>
<dbReference type="InterPro" id="IPR006710">
    <property type="entry name" value="Glyco_hydro_43"/>
</dbReference>
<protein>
    <submittedName>
        <fullName evidence="7">Arabinan endo-1,5-alpha-L-arabinosidase</fullName>
        <ecNumber evidence="7">3.2.1.99</ecNumber>
    </submittedName>
</protein>
<feature type="domain" description="Extracellular endo-alpha-(1-&gt;5)-L-arabinanase C-terminal" evidence="6">
    <location>
        <begin position="391"/>
        <end position="502"/>
    </location>
</feature>
<dbReference type="InterPro" id="IPR023296">
    <property type="entry name" value="Glyco_hydro_beta-prop_sf"/>
</dbReference>
<dbReference type="PANTHER" id="PTHR43301">
    <property type="entry name" value="ARABINAN ENDO-1,5-ALPHA-L-ARABINOSIDASE"/>
    <property type="match status" value="1"/>
</dbReference>
<dbReference type="CDD" id="cd18832">
    <property type="entry name" value="GH43_GsAbnA-like"/>
    <property type="match status" value="1"/>
</dbReference>
<comment type="caution">
    <text evidence="7">The sequence shown here is derived from an EMBL/GenBank/DDBJ whole genome shotgun (WGS) entry which is preliminary data.</text>
</comment>
<evidence type="ECO:0000259" key="6">
    <source>
        <dbReference type="Pfam" id="PF16369"/>
    </source>
</evidence>
<reference evidence="7 8" key="1">
    <citation type="submission" date="2023-07" db="EMBL/GenBank/DDBJ databases">
        <title>Sorghum-associated microbial communities from plants grown in Nebraska, USA.</title>
        <authorList>
            <person name="Schachtman D."/>
        </authorList>
    </citation>
    <scope>NUCLEOTIDE SEQUENCE [LARGE SCALE GENOMIC DNA]</scope>
    <source>
        <strain evidence="7 8">BE310</strain>
    </source>
</reference>
<evidence type="ECO:0000313" key="8">
    <source>
        <dbReference type="Proteomes" id="UP001180536"/>
    </source>
</evidence>
<dbReference type="PROSITE" id="PS51318">
    <property type="entry name" value="TAT"/>
    <property type="match status" value="1"/>
</dbReference>
<evidence type="ECO:0000256" key="2">
    <source>
        <dbReference type="ARBA" id="ARBA00009865"/>
    </source>
</evidence>
<dbReference type="EMBL" id="JAVDXQ010000006">
    <property type="protein sequence ID" value="MDR7298897.1"/>
    <property type="molecule type" value="Genomic_DNA"/>
</dbReference>
<dbReference type="SUPFAM" id="SSF75005">
    <property type="entry name" value="Arabinanase/levansucrase/invertase"/>
    <property type="match status" value="1"/>
</dbReference>
<dbReference type="InterPro" id="IPR050727">
    <property type="entry name" value="GH43_arabinanases"/>
</dbReference>
<dbReference type="GO" id="GO:0046558">
    <property type="term" value="F:arabinan endo-1,5-alpha-L-arabinosidase activity"/>
    <property type="evidence" value="ECO:0007669"/>
    <property type="project" value="UniProtKB-EC"/>
</dbReference>
<name>A0ABU1ZE35_9BURK</name>
<sequence>MAPQNRRNFLAGSAALALTACGGGGGGGGGTGTVTPVDTTPTPTNPNPVQTALTFSNASVHDPSIVRDGSTYYVFGSHLAAAKTTDLMNWTKIADTVNDANPLFTKVTTELSAALTWAQTTTLWAPDVIKLADGKFYMYYCACKGDSPLSALGIAVADKVDGPYANKQLLLKSGMVGPSEDGTNYDATKHPNVVDPAVFFDATGKLWMVYGSYSGGIFILQLDTATGLPIAGQGYGKHLMGGNHARIEGAYVLYSPTSKYYYLFTSFGGLDAVGGYNVRVARSLQPDGPYLDGAGTDMATVKGAAGTVFDDASIASHGVKLMGGHQFSNASFETGTALGYVSPGHNSAYHDPATGKYFIVFHTRFPGTGEAHEIRVHEMLLNEDGWLVIAPLRYAPLSLASPAQTADVTAAQAAGTYKLVNHGKDITAQSKASIAVTLNADGTVGGAGGMTGTWVHNGSNKISVVSGGVTYKGVLSRQWNMNSSAFVVSFSALSSGGVSLWAVRTGS</sequence>
<dbReference type="Pfam" id="PF04616">
    <property type="entry name" value="Glyco_hydro_43"/>
    <property type="match status" value="1"/>
</dbReference>
<evidence type="ECO:0000256" key="1">
    <source>
        <dbReference type="ARBA" id="ARBA00004834"/>
    </source>
</evidence>
<dbReference type="InterPro" id="IPR006311">
    <property type="entry name" value="TAT_signal"/>
</dbReference>
<dbReference type="InterPro" id="IPR032291">
    <property type="entry name" value="Abn2_C"/>
</dbReference>
<dbReference type="Gene3D" id="2.40.128.10">
    <property type="match status" value="1"/>
</dbReference>
<keyword evidence="4 5" id="KW-0326">Glycosidase</keyword>
<gene>
    <name evidence="7" type="ORF">J2X16_004265</name>
</gene>
<dbReference type="Proteomes" id="UP001180536">
    <property type="component" value="Unassembled WGS sequence"/>
</dbReference>
<accession>A0ABU1ZE35</accession>
<proteinExistence type="inferred from homology"/>
<comment type="similarity">
    <text evidence="2 5">Belongs to the glycosyl hydrolase 43 family.</text>
</comment>
<evidence type="ECO:0000256" key="3">
    <source>
        <dbReference type="ARBA" id="ARBA00022801"/>
    </source>
</evidence>